<sequence length="570" mass="63031">MIAKLARTVVVFLVLILLPLSNIVWANSLEAIRVWPSPDETRVVFDLKSDVDYSYFSLSNPQRLVVDLKDTTLHAKLPTVVKNSPILKKIRKSTPPNKSTYRLVFELKKKSKVQIFKLPPTPGGQYGHRLVVDFPHSNTASSNPLFKGSSKGIKTDAPKETGNKEIVVAIDPGHGGEDPGSIGPTGKYEKTVTLAIAKKIAHKMDAIPGIRAVLTRTGDYYVGLNRRTEIARKDKAYILISIHADAFMSPQPRGASVFVLNTRRANTEISRWVENSEKQSELLGGAGEVLAKNASDKNVSQTLLDLQFSHSQNEGYKLASDILGKLGKVARLHRSKPVYASLAVLKSPDIPSVLVETGFISNPSEERLLFKPSHQDKIARAITEAVVKYFEVEPPPGTLFAKRLESKTYKVRRGDSLSLIAKRHGTTVAALKKENRLKSSGLRVGQVLVIPGKSTDIVVPVDKNPMQTKTVTHVVKRGDYLGKIADKYKVTISQIKRENHLRSNTLLLGQKLKITVSVKDLPVRKYKVRRGDYLGKIASRYGIPINSIRKANKLKTDELAIGQVLLIPHI</sequence>
<dbReference type="PROSITE" id="PS51782">
    <property type="entry name" value="LYSM"/>
    <property type="match status" value="3"/>
</dbReference>
<dbReference type="InterPro" id="IPR002508">
    <property type="entry name" value="MurNAc-LAA_cat"/>
</dbReference>
<dbReference type="Gene3D" id="3.10.350.10">
    <property type="entry name" value="LysM domain"/>
    <property type="match status" value="3"/>
</dbReference>
<proteinExistence type="inferred from homology"/>
<evidence type="ECO:0000313" key="7">
    <source>
        <dbReference type="EMBL" id="CAH0542884.1"/>
    </source>
</evidence>
<organism evidence="7 8">
    <name type="scientific">Vibrio marisflavi CECT 7928</name>
    <dbReference type="NCBI Taxonomy" id="634439"/>
    <lineage>
        <taxon>Bacteria</taxon>
        <taxon>Pseudomonadati</taxon>
        <taxon>Pseudomonadota</taxon>
        <taxon>Gammaproteobacteria</taxon>
        <taxon>Vibrionales</taxon>
        <taxon>Vibrionaceae</taxon>
        <taxon>Vibrio</taxon>
    </lineage>
</organism>
<name>A0ABN8E8M2_9VIBR</name>
<keyword evidence="5" id="KW-0961">Cell wall biogenesis/degradation</keyword>
<dbReference type="InterPro" id="IPR036779">
    <property type="entry name" value="LysM_dom_sf"/>
</dbReference>
<dbReference type="InterPro" id="IPR018392">
    <property type="entry name" value="LysM"/>
</dbReference>
<gene>
    <name evidence="7" type="ORF">VMF7928_04261</name>
</gene>
<feature type="domain" description="LysM" evidence="6">
    <location>
        <begin position="471"/>
        <end position="514"/>
    </location>
</feature>
<evidence type="ECO:0000256" key="1">
    <source>
        <dbReference type="ARBA" id="ARBA00001561"/>
    </source>
</evidence>
<dbReference type="InterPro" id="IPR050695">
    <property type="entry name" value="N-acetylmuramoyl_amidase_3"/>
</dbReference>
<protein>
    <recommendedName>
        <fullName evidence="3">N-acetylmuramoyl-L-alanine amidase</fullName>
        <ecNumber evidence="3">3.5.1.28</ecNumber>
    </recommendedName>
</protein>
<dbReference type="PANTHER" id="PTHR30404">
    <property type="entry name" value="N-ACETYLMURAMOYL-L-ALANINE AMIDASE"/>
    <property type="match status" value="1"/>
</dbReference>
<dbReference type="SMART" id="SM00646">
    <property type="entry name" value="Ami_3"/>
    <property type="match status" value="1"/>
</dbReference>
<comment type="caution">
    <text evidence="7">The sequence shown here is derived from an EMBL/GenBank/DDBJ whole genome shotgun (WGS) entry which is preliminary data.</text>
</comment>
<comment type="similarity">
    <text evidence="2">Belongs to the N-acetylmuramoyl-L-alanine amidase 3 family.</text>
</comment>
<keyword evidence="8" id="KW-1185">Reference proteome</keyword>
<feature type="domain" description="LysM" evidence="6">
    <location>
        <begin position="524"/>
        <end position="567"/>
    </location>
</feature>
<dbReference type="SUPFAM" id="SSF53187">
    <property type="entry name" value="Zn-dependent exopeptidases"/>
    <property type="match status" value="1"/>
</dbReference>
<evidence type="ECO:0000313" key="8">
    <source>
        <dbReference type="Proteomes" id="UP000838748"/>
    </source>
</evidence>
<feature type="domain" description="LysM" evidence="6">
    <location>
        <begin position="407"/>
        <end position="450"/>
    </location>
</feature>
<evidence type="ECO:0000256" key="5">
    <source>
        <dbReference type="ARBA" id="ARBA00023316"/>
    </source>
</evidence>
<dbReference type="Gene3D" id="3.40.630.40">
    <property type="entry name" value="Zn-dependent exopeptidases"/>
    <property type="match status" value="1"/>
</dbReference>
<dbReference type="Pfam" id="PF01476">
    <property type="entry name" value="LysM"/>
    <property type="match status" value="3"/>
</dbReference>
<dbReference type="EC" id="3.5.1.28" evidence="3"/>
<accession>A0ABN8E8M2</accession>
<dbReference type="SMART" id="SM00257">
    <property type="entry name" value="LysM"/>
    <property type="match status" value="3"/>
</dbReference>
<evidence type="ECO:0000259" key="6">
    <source>
        <dbReference type="PROSITE" id="PS51782"/>
    </source>
</evidence>
<evidence type="ECO:0000256" key="2">
    <source>
        <dbReference type="ARBA" id="ARBA00010860"/>
    </source>
</evidence>
<evidence type="ECO:0000256" key="4">
    <source>
        <dbReference type="ARBA" id="ARBA00022801"/>
    </source>
</evidence>
<dbReference type="EMBL" id="CAKLDM010000003">
    <property type="protein sequence ID" value="CAH0542884.1"/>
    <property type="molecule type" value="Genomic_DNA"/>
</dbReference>
<dbReference type="Gene3D" id="2.60.40.3500">
    <property type="match status" value="1"/>
</dbReference>
<evidence type="ECO:0000256" key="3">
    <source>
        <dbReference type="ARBA" id="ARBA00011901"/>
    </source>
</evidence>
<dbReference type="CDD" id="cd00118">
    <property type="entry name" value="LysM"/>
    <property type="match status" value="3"/>
</dbReference>
<dbReference type="PANTHER" id="PTHR30404:SF6">
    <property type="entry name" value="N-ACETYLMURAMOYL-L-ALANINE AMIDASE AMIB"/>
    <property type="match status" value="1"/>
</dbReference>
<dbReference type="Proteomes" id="UP000838748">
    <property type="component" value="Unassembled WGS sequence"/>
</dbReference>
<reference evidence="7" key="1">
    <citation type="submission" date="2021-11" db="EMBL/GenBank/DDBJ databases">
        <authorList>
            <person name="Rodrigo-Torres L."/>
            <person name="Arahal R. D."/>
            <person name="Lucena T."/>
        </authorList>
    </citation>
    <scope>NUCLEOTIDE SEQUENCE</scope>
    <source>
        <strain evidence="7">CECT 7928</strain>
    </source>
</reference>
<keyword evidence="4" id="KW-0378">Hydrolase</keyword>
<dbReference type="SUPFAM" id="SSF54106">
    <property type="entry name" value="LysM domain"/>
    <property type="match status" value="3"/>
</dbReference>
<dbReference type="Pfam" id="PF01520">
    <property type="entry name" value="Amidase_3"/>
    <property type="match status" value="1"/>
</dbReference>
<dbReference type="CDD" id="cd02696">
    <property type="entry name" value="MurNAc-LAA"/>
    <property type="match status" value="1"/>
</dbReference>
<dbReference type="Pfam" id="PF11741">
    <property type="entry name" value="AMIN"/>
    <property type="match status" value="1"/>
</dbReference>
<dbReference type="InterPro" id="IPR021731">
    <property type="entry name" value="AMIN_dom"/>
</dbReference>
<comment type="catalytic activity">
    <reaction evidence="1">
        <text>Hydrolyzes the link between N-acetylmuramoyl residues and L-amino acid residues in certain cell-wall glycopeptides.</text>
        <dbReference type="EC" id="3.5.1.28"/>
    </reaction>
</comment>